<dbReference type="Proteomes" id="UP000007257">
    <property type="component" value="Plasmid pRAHAQ02"/>
</dbReference>
<comment type="similarity">
    <text evidence="2">Belongs to the fimbrial protein family.</text>
</comment>
<dbReference type="GO" id="GO:0043709">
    <property type="term" value="P:cell adhesion involved in single-species biofilm formation"/>
    <property type="evidence" value="ECO:0007669"/>
    <property type="project" value="TreeGrafter"/>
</dbReference>
<dbReference type="Gene3D" id="2.60.40.1090">
    <property type="entry name" value="Fimbrial-type adhesion domain"/>
    <property type="match status" value="1"/>
</dbReference>
<evidence type="ECO:0000313" key="8">
    <source>
        <dbReference type="Proteomes" id="UP000007257"/>
    </source>
</evidence>
<evidence type="ECO:0000256" key="1">
    <source>
        <dbReference type="ARBA" id="ARBA00004561"/>
    </source>
</evidence>
<feature type="signal peptide" evidence="5">
    <location>
        <begin position="1"/>
        <end position="22"/>
    </location>
</feature>
<evidence type="ECO:0000256" key="2">
    <source>
        <dbReference type="ARBA" id="ARBA00006671"/>
    </source>
</evidence>
<dbReference type="OrthoDB" id="8586454at2"/>
<reference evidence="8" key="1">
    <citation type="submission" date="2011-01" db="EMBL/GenBank/DDBJ databases">
        <title>Complete sequence of plasmid2 of Rahnella sp. Y9602.</title>
        <authorList>
            <consortium name="US DOE Joint Genome Institute"/>
            <person name="Lucas S."/>
            <person name="Copeland A."/>
            <person name="Lapidus A."/>
            <person name="Cheng J.-F."/>
            <person name="Goodwin L."/>
            <person name="Pitluck S."/>
            <person name="Lu M."/>
            <person name="Detter J.C."/>
            <person name="Han C."/>
            <person name="Tapia R."/>
            <person name="Land M."/>
            <person name="Hauser L."/>
            <person name="Kyrpides N."/>
            <person name="Ivanova N."/>
            <person name="Ovchinnikova G."/>
            <person name="Pagani I."/>
            <person name="Sobecky P.A."/>
            <person name="Martinez R.J."/>
            <person name="Woyke T."/>
        </authorList>
    </citation>
    <scope>NUCLEOTIDE SEQUENCE [LARGE SCALE GENOMIC DNA]</scope>
    <source>
        <strain evidence="8">Y9602</strain>
        <plasmid evidence="8">pRAHAQ02</plasmid>
    </source>
</reference>
<keyword evidence="7" id="KW-0614">Plasmid</keyword>
<dbReference type="HOGENOM" id="CLU_088965_0_0_6"/>
<evidence type="ECO:0000259" key="6">
    <source>
        <dbReference type="Pfam" id="PF00419"/>
    </source>
</evidence>
<dbReference type="SUPFAM" id="SSF49401">
    <property type="entry name" value="Bacterial adhesins"/>
    <property type="match status" value="1"/>
</dbReference>
<dbReference type="Pfam" id="PF00419">
    <property type="entry name" value="Fimbrial"/>
    <property type="match status" value="1"/>
</dbReference>
<evidence type="ECO:0000256" key="4">
    <source>
        <dbReference type="ARBA" id="ARBA00023263"/>
    </source>
</evidence>
<dbReference type="InterPro" id="IPR050263">
    <property type="entry name" value="Bact_Fimbrial_Adh_Pro"/>
</dbReference>
<keyword evidence="3 5" id="KW-0732">Signal</keyword>
<evidence type="ECO:0000256" key="5">
    <source>
        <dbReference type="SAM" id="SignalP"/>
    </source>
</evidence>
<dbReference type="KEGG" id="rah:Rahaq_5084"/>
<accession>A0A0H3FK08</accession>
<geneLocation type="plasmid" evidence="7 8">
    <name>pRAHAQ02</name>
</geneLocation>
<evidence type="ECO:0000313" key="7">
    <source>
        <dbReference type="EMBL" id="ADW76656.1"/>
    </source>
</evidence>
<dbReference type="InterPro" id="IPR000259">
    <property type="entry name" value="Adhesion_dom_fimbrial"/>
</dbReference>
<feature type="chain" id="PRO_5002609091" evidence="5">
    <location>
        <begin position="23"/>
        <end position="205"/>
    </location>
</feature>
<dbReference type="InterPro" id="IPR008966">
    <property type="entry name" value="Adhesion_dom_sf"/>
</dbReference>
<dbReference type="PANTHER" id="PTHR33420">
    <property type="entry name" value="FIMBRIAL SUBUNIT ELFA-RELATED"/>
    <property type="match status" value="1"/>
</dbReference>
<dbReference type="GO" id="GO:0009289">
    <property type="term" value="C:pilus"/>
    <property type="evidence" value="ECO:0007669"/>
    <property type="project" value="UniProtKB-SubCell"/>
</dbReference>
<evidence type="ECO:0000256" key="3">
    <source>
        <dbReference type="ARBA" id="ARBA00022729"/>
    </source>
</evidence>
<name>A0A0H3FK08_RAHSY</name>
<gene>
    <name evidence="7" type="ordered locus">Rahaq_5084</name>
</gene>
<feature type="domain" description="Fimbrial-type adhesion" evidence="6">
    <location>
        <begin position="46"/>
        <end position="204"/>
    </location>
</feature>
<sequence precursor="true">MKKVILASLLPVLLASSLSSYAGGEGPVTPATPVAPKSITVDGGKINFTGSVMAAPCAVDNSADGQTVKLGQIATNQLASKGTTGSAVPFTVKLVGCDLSPQAGDTTATSNYTKASIKFTGSSIDATTLALTADGAGEQPAQNVGIEIFQANKAVNVDGTGGTAAQNIIAGDNEIPFTATYVATSEDAVIAGSANSSVNFQVTYE</sequence>
<dbReference type="InterPro" id="IPR036937">
    <property type="entry name" value="Adhesion_dom_fimbrial_sf"/>
</dbReference>
<organism evidence="7 8">
    <name type="scientific">Rahnella sp. (strain Y9602)</name>
    <dbReference type="NCBI Taxonomy" id="2703885"/>
    <lineage>
        <taxon>Bacteria</taxon>
        <taxon>Pseudomonadati</taxon>
        <taxon>Pseudomonadota</taxon>
        <taxon>Gammaproteobacteria</taxon>
        <taxon>Enterobacterales</taxon>
        <taxon>Yersiniaceae</taxon>
        <taxon>Rahnella</taxon>
    </lineage>
</organism>
<comment type="subcellular location">
    <subcellularLocation>
        <location evidence="1">Fimbrium</location>
    </subcellularLocation>
</comment>
<proteinExistence type="inferred from homology"/>
<keyword evidence="4" id="KW-0281">Fimbrium</keyword>
<dbReference type="PANTHER" id="PTHR33420:SF12">
    <property type="entry name" value="FIMBRIN-LIKE PROTEIN FIMI-RELATED"/>
    <property type="match status" value="1"/>
</dbReference>
<dbReference type="EMBL" id="CP002507">
    <property type="protein sequence ID" value="ADW76656.1"/>
    <property type="molecule type" value="Genomic_DNA"/>
</dbReference>
<protein>
    <submittedName>
        <fullName evidence="7">Fimbrial protein domain-containing protein</fullName>
    </submittedName>
</protein>
<dbReference type="AlphaFoldDB" id="A0A0H3FK08"/>
<dbReference type="RefSeq" id="WP_013578336.1">
    <property type="nucleotide sequence ID" value="NC_015063.1"/>
</dbReference>
<reference evidence="7 8" key="2">
    <citation type="journal article" date="2012" name="J. Bacteriol.">
        <title>Complete Genome Sequence of Rahnella sp. Strain Y9602, a Gammaproteobacterium Isolate from Metal- and Radionuclide-Contaminated Soil.</title>
        <authorList>
            <person name="Martinez R.J."/>
            <person name="Bruce D."/>
            <person name="Detter C."/>
            <person name="Goodwin L.A."/>
            <person name="Han J."/>
            <person name="Han C.S."/>
            <person name="Held B."/>
            <person name="Land M.L."/>
            <person name="Mikhailova N."/>
            <person name="Nolan M."/>
            <person name="Pennacchio L."/>
            <person name="Pitluck S."/>
            <person name="Tapia R."/>
            <person name="Woyke T."/>
            <person name="Sobecky P.A."/>
        </authorList>
    </citation>
    <scope>NUCLEOTIDE SEQUENCE [LARGE SCALE GENOMIC DNA]</scope>
    <source>
        <strain evidence="7 8">Y9602</strain>
        <plasmid evidence="7 8">pRAHAQ02</plasmid>
    </source>
</reference>